<comment type="caution">
    <text evidence="2">The sequence shown here is derived from an EMBL/GenBank/DDBJ whole genome shotgun (WGS) entry which is preliminary data.</text>
</comment>
<dbReference type="InterPro" id="IPR008407">
    <property type="entry name" value="Brnchd-chn_aa_trnsp_AzlD"/>
</dbReference>
<keyword evidence="3" id="KW-1185">Reference proteome</keyword>
<sequence>MSTSAVLAILGMGVATYLTRLSGFYLLRGFNVSGPMKAALDALPPAVLMAVIAPVILTTGWAESIAAAITAVAAFFRLPLTVTIIIGIVSVVLLRMVLTA</sequence>
<dbReference type="Pfam" id="PF05437">
    <property type="entry name" value="AzlD"/>
    <property type="match status" value="1"/>
</dbReference>
<evidence type="ECO:0000313" key="2">
    <source>
        <dbReference type="EMBL" id="PZF75985.1"/>
    </source>
</evidence>
<name>A0A2W2AKE3_9HYPH</name>
<dbReference type="AlphaFoldDB" id="A0A2W2AKE3"/>
<organism evidence="2 3">
    <name type="scientific">Aestuariivirga litoralis</name>
    <dbReference type="NCBI Taxonomy" id="2650924"/>
    <lineage>
        <taxon>Bacteria</taxon>
        <taxon>Pseudomonadati</taxon>
        <taxon>Pseudomonadota</taxon>
        <taxon>Alphaproteobacteria</taxon>
        <taxon>Hyphomicrobiales</taxon>
        <taxon>Aestuariivirgaceae</taxon>
        <taxon>Aestuariivirga</taxon>
    </lineage>
</organism>
<evidence type="ECO:0008006" key="4">
    <source>
        <dbReference type="Google" id="ProtNLM"/>
    </source>
</evidence>
<protein>
    <recommendedName>
        <fullName evidence="4">AzlD family protein</fullName>
    </recommendedName>
</protein>
<dbReference type="Proteomes" id="UP000248795">
    <property type="component" value="Unassembled WGS sequence"/>
</dbReference>
<gene>
    <name evidence="2" type="ORF">DK847_15155</name>
</gene>
<evidence type="ECO:0000256" key="1">
    <source>
        <dbReference type="SAM" id="Phobius"/>
    </source>
</evidence>
<feature type="transmembrane region" description="Helical" evidence="1">
    <location>
        <begin position="6"/>
        <end position="27"/>
    </location>
</feature>
<dbReference type="EMBL" id="QKVK01000007">
    <property type="protein sequence ID" value="PZF75985.1"/>
    <property type="molecule type" value="Genomic_DNA"/>
</dbReference>
<accession>A0A2W2AKE3</accession>
<feature type="transmembrane region" description="Helical" evidence="1">
    <location>
        <begin position="39"/>
        <end position="59"/>
    </location>
</feature>
<feature type="transmembrane region" description="Helical" evidence="1">
    <location>
        <begin position="65"/>
        <end position="94"/>
    </location>
</feature>
<keyword evidence="1" id="KW-0472">Membrane</keyword>
<keyword evidence="1" id="KW-0812">Transmembrane</keyword>
<dbReference type="RefSeq" id="WP_111199369.1">
    <property type="nucleotide sequence ID" value="NZ_QKVK01000007.1"/>
</dbReference>
<evidence type="ECO:0000313" key="3">
    <source>
        <dbReference type="Proteomes" id="UP000248795"/>
    </source>
</evidence>
<proteinExistence type="predicted"/>
<keyword evidence="1" id="KW-1133">Transmembrane helix</keyword>
<reference evidence="3" key="1">
    <citation type="submission" date="2018-06" db="EMBL/GenBank/DDBJ databases">
        <title>Aestuariibacter litoralis strain KCTC 52945T.</title>
        <authorList>
            <person name="Li X."/>
            <person name="Salam N."/>
            <person name="Li J.-L."/>
            <person name="Chen Y.-M."/>
            <person name="Yang Z.-W."/>
            <person name="Zhang L.-Y."/>
            <person name="Han M.-X."/>
            <person name="Xiao M."/>
            <person name="Li W.-J."/>
        </authorList>
    </citation>
    <scope>NUCLEOTIDE SEQUENCE [LARGE SCALE GENOMIC DNA]</scope>
    <source>
        <strain evidence="3">KCTC 52945</strain>
    </source>
</reference>